<dbReference type="RefSeq" id="WP_087402067.1">
    <property type="nucleotide sequence ID" value="NZ_BAAFKZ010000015.1"/>
</dbReference>
<evidence type="ECO:0000313" key="1">
    <source>
        <dbReference type="EMBL" id="OUN03427.1"/>
    </source>
</evidence>
<dbReference type="AlphaFoldDB" id="A0A1Y3QYH8"/>
<dbReference type="Proteomes" id="UP000195772">
    <property type="component" value="Unassembled WGS sequence"/>
</dbReference>
<accession>A0A1Y3QYH8</accession>
<evidence type="ECO:0000313" key="2">
    <source>
        <dbReference type="Proteomes" id="UP000195772"/>
    </source>
</evidence>
<protein>
    <submittedName>
        <fullName evidence="1">Uncharacterized protein</fullName>
    </submittedName>
</protein>
<dbReference type="OrthoDB" id="67788at2"/>
<comment type="caution">
    <text evidence="1">The sequence shown here is derived from an EMBL/GenBank/DDBJ whole genome shotgun (WGS) entry which is preliminary data.</text>
</comment>
<dbReference type="EMBL" id="NFHB01000004">
    <property type="protein sequence ID" value="OUN03427.1"/>
    <property type="molecule type" value="Genomic_DNA"/>
</dbReference>
<reference evidence="2" key="1">
    <citation type="submission" date="2017-04" db="EMBL/GenBank/DDBJ databases">
        <title>Function of individual gut microbiota members based on whole genome sequencing of pure cultures obtained from chicken caecum.</title>
        <authorList>
            <person name="Medvecky M."/>
            <person name="Cejkova D."/>
            <person name="Polansky O."/>
            <person name="Karasova D."/>
            <person name="Kubasova T."/>
            <person name="Cizek A."/>
            <person name="Rychlik I."/>
        </authorList>
    </citation>
    <scope>NUCLEOTIDE SEQUENCE [LARGE SCALE GENOMIC DNA]</scope>
    <source>
        <strain evidence="2">An90</strain>
    </source>
</reference>
<gene>
    <name evidence="1" type="ORF">B5G41_07000</name>
</gene>
<sequence>MMETNSQYMFYRDLIIFTQRGNYRGKISNAKPVFIISLIDAISEGIFTDNKLCFGNEGFDNIYYRNSSIYNNNTKVILPFYHLDTSEYYSIKWHQKYNGSSHTPSKKFMLDNVEYAYLDNALWDLLQDKEARKTIKEEIVRFFKLGTNN</sequence>
<organism evidence="1 2">
    <name type="scientific">Alistipes onderdonkii</name>
    <dbReference type="NCBI Taxonomy" id="328813"/>
    <lineage>
        <taxon>Bacteria</taxon>
        <taxon>Pseudomonadati</taxon>
        <taxon>Bacteroidota</taxon>
        <taxon>Bacteroidia</taxon>
        <taxon>Bacteroidales</taxon>
        <taxon>Rikenellaceae</taxon>
        <taxon>Alistipes</taxon>
    </lineage>
</organism>
<proteinExistence type="predicted"/>
<name>A0A1Y3QYH8_9BACT</name>